<dbReference type="AlphaFoldDB" id="U6R7L6"/>
<accession>U6R7L6</accession>
<reference evidence="2 3" key="1">
    <citation type="submission" date="2013-04" db="EMBL/GenBank/DDBJ databases">
        <title>The Genome Sequence of Bacteroides massiliensis DSM 17679.</title>
        <authorList>
            <consortium name="The Broad Institute Genomics Platform"/>
            <person name="Earl A."/>
            <person name="Ward D."/>
            <person name="Feldgarden M."/>
            <person name="Gevers D."/>
            <person name="Martens E."/>
            <person name="Fenner L."/>
            <person name="Roux V."/>
            <person name="Mallet M.N."/>
            <person name="Raoult D."/>
            <person name="Walker B."/>
            <person name="Young S."/>
            <person name="Zeng Q."/>
            <person name="Gargeya S."/>
            <person name="Fitzgerald M."/>
            <person name="Haas B."/>
            <person name="Abouelleil A."/>
            <person name="Allen A.W."/>
            <person name="Alvarado L."/>
            <person name="Arachchi H.M."/>
            <person name="Berlin A.M."/>
            <person name="Chapman S.B."/>
            <person name="Gainer-Dewar J."/>
            <person name="Goldberg J."/>
            <person name="Griggs A."/>
            <person name="Gujja S."/>
            <person name="Hansen M."/>
            <person name="Howarth C."/>
            <person name="Imamovic A."/>
            <person name="Ireland A."/>
            <person name="Larimer J."/>
            <person name="McCowan C."/>
            <person name="Murphy C."/>
            <person name="Pearson M."/>
            <person name="Poon T.W."/>
            <person name="Priest M."/>
            <person name="Roberts A."/>
            <person name="Saif S."/>
            <person name="Shea T."/>
            <person name="Sisk P."/>
            <person name="Sykes S."/>
            <person name="Wortman J."/>
            <person name="Nusbaum C."/>
            <person name="Birren B."/>
        </authorList>
    </citation>
    <scope>NUCLEOTIDE SEQUENCE [LARGE SCALE GENOMIC DNA]</scope>
    <source>
        <strain evidence="3">B84634 / Timone 84634 / DSM 17679 / JCM 13223</strain>
    </source>
</reference>
<organism evidence="2 3">
    <name type="scientific">Phocaeicola massiliensis B84634 = Timone 84634 = DSM 17679 = JCM 13223</name>
    <dbReference type="NCBI Taxonomy" id="1121098"/>
    <lineage>
        <taxon>Bacteria</taxon>
        <taxon>Pseudomonadati</taxon>
        <taxon>Bacteroidota</taxon>
        <taxon>Bacteroidia</taxon>
        <taxon>Bacteroidales</taxon>
        <taxon>Bacteroidaceae</taxon>
        <taxon>Phocaeicola</taxon>
    </lineage>
</organism>
<evidence type="ECO:0000313" key="3">
    <source>
        <dbReference type="Proteomes" id="UP000017831"/>
    </source>
</evidence>
<keyword evidence="1" id="KW-0472">Membrane</keyword>
<comment type="caution">
    <text evidence="2">The sequence shown here is derived from an EMBL/GenBank/DDBJ whole genome shotgun (WGS) entry which is preliminary data.</text>
</comment>
<name>U6R7L6_9BACT</name>
<evidence type="ECO:0000256" key="1">
    <source>
        <dbReference type="SAM" id="Phobius"/>
    </source>
</evidence>
<keyword evidence="1" id="KW-0812">Transmembrane</keyword>
<dbReference type="HOGENOM" id="CLU_3095603_0_0_10"/>
<dbReference type="STRING" id="1121098.HMPREF1534_03956"/>
<dbReference type="Proteomes" id="UP000017831">
    <property type="component" value="Unassembled WGS sequence"/>
</dbReference>
<feature type="transmembrane region" description="Helical" evidence="1">
    <location>
        <begin position="24"/>
        <end position="44"/>
    </location>
</feature>
<proteinExistence type="predicted"/>
<protein>
    <submittedName>
        <fullName evidence="2">Uncharacterized protein</fullName>
    </submittedName>
</protein>
<dbReference type="EMBL" id="AQHY01000045">
    <property type="protein sequence ID" value="EOA52065.1"/>
    <property type="molecule type" value="Genomic_DNA"/>
</dbReference>
<sequence length="51" mass="6039">MVRVHLEESRRVGRTSSGKEKYVYFHPLSALMSFTVFIILSVIFKRSRECF</sequence>
<gene>
    <name evidence="2" type="ORF">HMPREF1534_03956</name>
</gene>
<evidence type="ECO:0000313" key="2">
    <source>
        <dbReference type="EMBL" id="EOA52065.1"/>
    </source>
</evidence>
<keyword evidence="3" id="KW-1185">Reference proteome</keyword>
<keyword evidence="1" id="KW-1133">Transmembrane helix</keyword>